<evidence type="ECO:0000313" key="2">
    <source>
        <dbReference type="Proteomes" id="UP001283361"/>
    </source>
</evidence>
<dbReference type="EMBL" id="JAWDGP010001800">
    <property type="protein sequence ID" value="KAK3788088.1"/>
    <property type="molecule type" value="Genomic_DNA"/>
</dbReference>
<gene>
    <name evidence="1" type="ORF">RRG08_009020</name>
</gene>
<protein>
    <submittedName>
        <fullName evidence="1">Uncharacterized protein</fullName>
    </submittedName>
</protein>
<name>A0AAE1AI63_9GAST</name>
<dbReference type="AlphaFoldDB" id="A0AAE1AI63"/>
<organism evidence="1 2">
    <name type="scientific">Elysia crispata</name>
    <name type="common">lettuce slug</name>
    <dbReference type="NCBI Taxonomy" id="231223"/>
    <lineage>
        <taxon>Eukaryota</taxon>
        <taxon>Metazoa</taxon>
        <taxon>Spiralia</taxon>
        <taxon>Lophotrochozoa</taxon>
        <taxon>Mollusca</taxon>
        <taxon>Gastropoda</taxon>
        <taxon>Heterobranchia</taxon>
        <taxon>Euthyneura</taxon>
        <taxon>Panpulmonata</taxon>
        <taxon>Sacoglossa</taxon>
        <taxon>Placobranchoidea</taxon>
        <taxon>Plakobranchidae</taxon>
        <taxon>Elysia</taxon>
    </lineage>
</organism>
<proteinExistence type="predicted"/>
<dbReference type="Proteomes" id="UP001283361">
    <property type="component" value="Unassembled WGS sequence"/>
</dbReference>
<keyword evidence="2" id="KW-1185">Reference proteome</keyword>
<accession>A0AAE1AI63</accession>
<evidence type="ECO:0000313" key="1">
    <source>
        <dbReference type="EMBL" id="KAK3788088.1"/>
    </source>
</evidence>
<reference evidence="1" key="1">
    <citation type="journal article" date="2023" name="G3 (Bethesda)">
        <title>A reference genome for the long-term kleptoplast-retaining sea slug Elysia crispata morphotype clarki.</title>
        <authorList>
            <person name="Eastman K.E."/>
            <person name="Pendleton A.L."/>
            <person name="Shaikh M.A."/>
            <person name="Suttiyut T."/>
            <person name="Ogas R."/>
            <person name="Tomko P."/>
            <person name="Gavelis G."/>
            <person name="Widhalm J.R."/>
            <person name="Wisecaver J.H."/>
        </authorList>
    </citation>
    <scope>NUCLEOTIDE SEQUENCE</scope>
    <source>
        <strain evidence="1">ECLA1</strain>
    </source>
</reference>
<comment type="caution">
    <text evidence="1">The sequence shown here is derived from an EMBL/GenBank/DDBJ whole genome shotgun (WGS) entry which is preliminary data.</text>
</comment>
<sequence>MGRERWRQSKPQEGTKRPAYLCNVHDYCRDLELMPKLNHPQTRSVRLVSGDVEKLKTSRFLHELKSLWQRSTIGKICVGRRKTGWMRE</sequence>